<accession>A0A1Q9C4D9</accession>
<keyword evidence="3" id="KW-1185">Reference proteome</keyword>
<dbReference type="CDD" id="cd00590">
    <property type="entry name" value="RRM_SF"/>
    <property type="match status" value="1"/>
</dbReference>
<feature type="transmembrane region" description="Helical" evidence="1">
    <location>
        <begin position="45"/>
        <end position="67"/>
    </location>
</feature>
<dbReference type="InterPro" id="IPR012677">
    <property type="entry name" value="Nucleotide-bd_a/b_plait_sf"/>
</dbReference>
<gene>
    <name evidence="2" type="ORF">AK812_SmicGene42108</name>
</gene>
<evidence type="ECO:0008006" key="4">
    <source>
        <dbReference type="Google" id="ProtNLM"/>
    </source>
</evidence>
<dbReference type="Proteomes" id="UP000186817">
    <property type="component" value="Unassembled WGS sequence"/>
</dbReference>
<dbReference type="OrthoDB" id="406634at2759"/>
<sequence length="441" mass="48559">MSGLQMLREEDGVLLFVEVPKNLDDRDIQAFEDIGRVTKCEATGAPVAFSTFFIFVFSFLLKFPWVFQHQVERGVAVITFANSAHAKKAVQTFDRGELNGQTIYVSIEGCYTFGFKEYVLDALSFAIGAAEMFPSSIIKTCSVTRGMTAAQRLAQDNGSFLSRVKNLAENAASEMYSATMLQALAPGGGRLCAGQSTSSRQAAPFAGSAHRSMGLSMGRCALSRLDVMSEVDVRTEGQPQMEPGDRMISDGEVGGATRGMKIAAASPVNNGKQVDIEFADNTAYRFHTAWIKDSHPSLIGSDFYRKSAKTLFESDQYTVDNALPTSDGSKLQVHFKNGHVDNAVTEEYVSTWLHAFAPYVGQPLNEKAQPKSGGEGLAGTGSLLDDLYQNRKPWDETLKIPRFDGERMKEDEDMQIEFLEMTLGLEQFRSTLKWFHEGLVD</sequence>
<organism evidence="2 3">
    <name type="scientific">Symbiodinium microadriaticum</name>
    <name type="common">Dinoflagellate</name>
    <name type="synonym">Zooxanthella microadriatica</name>
    <dbReference type="NCBI Taxonomy" id="2951"/>
    <lineage>
        <taxon>Eukaryota</taxon>
        <taxon>Sar</taxon>
        <taxon>Alveolata</taxon>
        <taxon>Dinophyceae</taxon>
        <taxon>Suessiales</taxon>
        <taxon>Symbiodiniaceae</taxon>
        <taxon>Symbiodinium</taxon>
    </lineage>
</organism>
<dbReference type="Gene3D" id="3.30.70.330">
    <property type="match status" value="1"/>
</dbReference>
<evidence type="ECO:0000256" key="1">
    <source>
        <dbReference type="SAM" id="Phobius"/>
    </source>
</evidence>
<dbReference type="AlphaFoldDB" id="A0A1Q9C4D9"/>
<keyword evidence="1" id="KW-0812">Transmembrane</keyword>
<protein>
    <recommendedName>
        <fullName evidence="4">RRM domain-containing protein</fullName>
    </recommendedName>
</protein>
<keyword evidence="1" id="KW-0472">Membrane</keyword>
<proteinExistence type="predicted"/>
<evidence type="ECO:0000313" key="2">
    <source>
        <dbReference type="EMBL" id="OLP77794.1"/>
    </source>
</evidence>
<dbReference type="EMBL" id="LSRX01001711">
    <property type="protein sequence ID" value="OLP77794.1"/>
    <property type="molecule type" value="Genomic_DNA"/>
</dbReference>
<dbReference type="InterPro" id="IPR035979">
    <property type="entry name" value="RBD_domain_sf"/>
</dbReference>
<name>A0A1Q9C4D9_SYMMI</name>
<evidence type="ECO:0000313" key="3">
    <source>
        <dbReference type="Proteomes" id="UP000186817"/>
    </source>
</evidence>
<comment type="caution">
    <text evidence="2">The sequence shown here is derived from an EMBL/GenBank/DDBJ whole genome shotgun (WGS) entry which is preliminary data.</text>
</comment>
<keyword evidence="1" id="KW-1133">Transmembrane helix</keyword>
<dbReference type="GO" id="GO:0003676">
    <property type="term" value="F:nucleic acid binding"/>
    <property type="evidence" value="ECO:0007669"/>
    <property type="project" value="InterPro"/>
</dbReference>
<reference evidence="2 3" key="1">
    <citation type="submission" date="2016-02" db="EMBL/GenBank/DDBJ databases">
        <title>Genome analysis of coral dinoflagellate symbionts highlights evolutionary adaptations to a symbiotic lifestyle.</title>
        <authorList>
            <person name="Aranda M."/>
            <person name="Li Y."/>
            <person name="Liew Y.J."/>
            <person name="Baumgarten S."/>
            <person name="Simakov O."/>
            <person name="Wilson M."/>
            <person name="Piel J."/>
            <person name="Ashoor H."/>
            <person name="Bougouffa S."/>
            <person name="Bajic V.B."/>
            <person name="Ryu T."/>
            <person name="Ravasi T."/>
            <person name="Bayer T."/>
            <person name="Micklem G."/>
            <person name="Kim H."/>
            <person name="Bhak J."/>
            <person name="Lajeunesse T.C."/>
            <person name="Voolstra C.R."/>
        </authorList>
    </citation>
    <scope>NUCLEOTIDE SEQUENCE [LARGE SCALE GENOMIC DNA]</scope>
    <source>
        <strain evidence="2 3">CCMP2467</strain>
    </source>
</reference>
<dbReference type="SUPFAM" id="SSF54928">
    <property type="entry name" value="RNA-binding domain, RBD"/>
    <property type="match status" value="1"/>
</dbReference>